<comment type="catalytic activity">
    <reaction evidence="21">
        <text>L-seryl-[protein] + ATP = O-phospho-L-seryl-[protein] + ADP + H(+)</text>
        <dbReference type="Rhea" id="RHEA:17989"/>
        <dbReference type="Rhea" id="RHEA-COMP:9863"/>
        <dbReference type="Rhea" id="RHEA-COMP:11604"/>
        <dbReference type="ChEBI" id="CHEBI:15378"/>
        <dbReference type="ChEBI" id="CHEBI:29999"/>
        <dbReference type="ChEBI" id="CHEBI:30616"/>
        <dbReference type="ChEBI" id="CHEBI:83421"/>
        <dbReference type="ChEBI" id="CHEBI:456216"/>
        <dbReference type="EC" id="2.7.11.1"/>
    </reaction>
</comment>
<evidence type="ECO:0000256" key="25">
    <source>
        <dbReference type="PROSITE-ProRule" id="PRU10141"/>
    </source>
</evidence>
<evidence type="ECO:0000256" key="11">
    <source>
        <dbReference type="ARBA" id="ARBA00022729"/>
    </source>
</evidence>
<keyword evidence="13 25" id="KW-0547">Nucleotide-binding</keyword>
<evidence type="ECO:0000256" key="24">
    <source>
        <dbReference type="ARBA" id="ARBA00072040"/>
    </source>
</evidence>
<keyword evidence="7" id="KW-0597">Phosphoprotein</keyword>
<dbReference type="InterPro" id="IPR051809">
    <property type="entry name" value="Plant_receptor-like_S/T_kinase"/>
</dbReference>
<dbReference type="GO" id="GO:0005886">
    <property type="term" value="C:plasma membrane"/>
    <property type="evidence" value="ECO:0007669"/>
    <property type="project" value="UniProtKB-SubCell"/>
</dbReference>
<protein>
    <recommendedName>
        <fullName evidence="24">Receptor kinase-like protein Xa21</fullName>
        <ecNumber evidence="4">2.7.11.1</ecNumber>
    </recommendedName>
</protein>
<keyword evidence="5" id="KW-1003">Cell membrane</keyword>
<dbReference type="Gene3D" id="1.10.510.10">
    <property type="entry name" value="Transferase(Phosphotransferase) domain 1"/>
    <property type="match status" value="1"/>
</dbReference>
<gene>
    <name evidence="28" type="ORF">URODEC1_LOCUS63125</name>
</gene>
<dbReference type="GO" id="GO:0005789">
    <property type="term" value="C:endoplasmic reticulum membrane"/>
    <property type="evidence" value="ECO:0007669"/>
    <property type="project" value="UniProtKB-SubCell"/>
</dbReference>
<comment type="function">
    <text evidence="22">Receptor kinase that detects X.oryzae pv. oryzae protein Ax21 to promote innate immunity. Following X.oryzae pv. oryzae protein Ax21 detection, undergoes cleavage, releasing the processed protein kinase Xa21 chain.</text>
</comment>
<dbReference type="SUPFAM" id="SSF52058">
    <property type="entry name" value="L domain-like"/>
    <property type="match status" value="3"/>
</dbReference>
<feature type="chain" id="PRO_5044858576" description="Receptor kinase-like protein Xa21" evidence="26">
    <location>
        <begin position="29"/>
        <end position="1025"/>
    </location>
</feature>
<dbReference type="FunFam" id="3.80.10.10:FF:000095">
    <property type="entry name" value="LRR receptor-like serine/threonine-protein kinase GSO1"/>
    <property type="match status" value="1"/>
</dbReference>
<evidence type="ECO:0000256" key="9">
    <source>
        <dbReference type="ARBA" id="ARBA00022679"/>
    </source>
</evidence>
<dbReference type="InterPro" id="IPR008271">
    <property type="entry name" value="Ser/Thr_kinase_AS"/>
</dbReference>
<name>A0ABC9BC63_9POAL</name>
<dbReference type="InterPro" id="IPR003591">
    <property type="entry name" value="Leu-rich_rpt_typical-subtyp"/>
</dbReference>
<organism evidence="28 29">
    <name type="scientific">Urochloa decumbens</name>
    <dbReference type="NCBI Taxonomy" id="240449"/>
    <lineage>
        <taxon>Eukaryota</taxon>
        <taxon>Viridiplantae</taxon>
        <taxon>Streptophyta</taxon>
        <taxon>Embryophyta</taxon>
        <taxon>Tracheophyta</taxon>
        <taxon>Spermatophyta</taxon>
        <taxon>Magnoliopsida</taxon>
        <taxon>Liliopsida</taxon>
        <taxon>Poales</taxon>
        <taxon>Poaceae</taxon>
        <taxon>PACMAD clade</taxon>
        <taxon>Panicoideae</taxon>
        <taxon>Panicodae</taxon>
        <taxon>Paniceae</taxon>
        <taxon>Melinidinae</taxon>
        <taxon>Urochloa</taxon>
    </lineage>
</organism>
<evidence type="ECO:0000256" key="10">
    <source>
        <dbReference type="ARBA" id="ARBA00022692"/>
    </source>
</evidence>
<sequence length="1025" mass="112764">MQIHRISCPCAWQIYLLSLLTHILLVASSSLSNSYNDFLALLSLKSHITGDPKQALSSWDAASNDTNKPVPDFCQWTGVTCGGRRYPGHVTGIHLQYYDLAGTISQDIGNLTYLHFLDLSSNNLTGEIPSSLSNCRKLRTMNLSANHFSGSVPSPLGRLSMLKIFDVSHNSLTDEIPMTLQNVTTLMILRIEVNSFHGQILSWLSNLTSLTHLFLAKNNFSGSIPADLCKLTNLVNFDVLSNNLDGLVPPSIFNISSIDVLDLGFNQLAGSLPLDIGFTLPRVRVFGTHENNHFEGIIPASLSNASQLKYLLLRGNQYHGVIPRDIGTHGNLNVFSVGHNELQATEPRDWDFLTSLTNCSNMEILDLEQNKFSGFMPISIANISRALKWLTIGRNQIVGTIPSWIVMFHKLTKLILEDNLFTGTLPKDIGRLSSLQFIDLSQNVFEGQIPQSLGNITQLSNLSLSNNFLAGSIPTSVGNLTSIGSVDLSNNLLRGQIPQEVLTIPSLTILLNLSTNALSGTIPTQIGHLNSLGTIDLSMNKLAGEIPEAIENCVQLRFLYLQGNLLQGQIPKGLNTLGVLEKLDLSSNNLTGPIPNFLESIRTLNYLNLSFNNLSGPVPDTGVFCNGTILSVTGNSMLCGGPPFLHLPSCQSKHSHKVSQHQLHIIIFCTIGTLIFCLCSVTTYCFINRRITPTFVGQEYIFHERISYAELHAATESFSPANLIGSGSSGNVYIGTLIFDKNLTIVAIKVLDLGQQGVNRSFLAECNALRRIRHRKLVKVITVCSGMDRNGDEFKALVLEYIGNGSLDKWLHPDKMTNSMISRKLSLMRRLYIALDVAEALEYLHHHIDPPIVHCDIKPSNILLDDDLVGHVTDFGLAKIMKSEACKINHPEIGSSSFAVNGTIGYVPPEYGSGSKVSMDGDVYSYGVLLLEMFTGRRPTDSFIDGVANLVDYVKKAYPNNLLEILDANIASYSRDTSAEDIIDTLIYPIFRLALACCNDSPRQRMKMHSVVEELNAMKKHAVQM</sequence>
<comment type="similarity">
    <text evidence="3">Belongs to the protein kinase superfamily. Ser/Thr protein kinase family.</text>
</comment>
<accession>A0ABC9BC63</accession>
<dbReference type="Gene3D" id="3.30.200.20">
    <property type="entry name" value="Phosphorylase Kinase, domain 1"/>
    <property type="match status" value="1"/>
</dbReference>
<keyword evidence="8" id="KW-0433">Leucine-rich repeat</keyword>
<dbReference type="AlphaFoldDB" id="A0ABC9BC63"/>
<feature type="binding site" evidence="25">
    <location>
        <position position="749"/>
    </location>
    <ligand>
        <name>ATP</name>
        <dbReference type="ChEBI" id="CHEBI:30616"/>
    </ligand>
</feature>
<evidence type="ECO:0000256" key="20">
    <source>
        <dbReference type="ARBA" id="ARBA00047899"/>
    </source>
</evidence>
<dbReference type="InterPro" id="IPR011009">
    <property type="entry name" value="Kinase-like_dom_sf"/>
</dbReference>
<dbReference type="FunFam" id="1.10.510.10:FF:000358">
    <property type="entry name" value="Putative leucine-rich repeat receptor-like serine/threonine-protein kinase"/>
    <property type="match status" value="1"/>
</dbReference>
<dbReference type="FunFam" id="3.80.10.10:FF:000129">
    <property type="entry name" value="Leucine-rich repeat receptor-like kinase"/>
    <property type="match status" value="1"/>
</dbReference>
<dbReference type="Pfam" id="PF00560">
    <property type="entry name" value="LRR_1"/>
    <property type="match status" value="9"/>
</dbReference>
<evidence type="ECO:0000256" key="4">
    <source>
        <dbReference type="ARBA" id="ARBA00012513"/>
    </source>
</evidence>
<dbReference type="EMBL" id="OZ075135">
    <property type="protein sequence ID" value="CAL4996874.1"/>
    <property type="molecule type" value="Genomic_DNA"/>
</dbReference>
<keyword evidence="9" id="KW-0808">Transferase</keyword>
<evidence type="ECO:0000256" key="2">
    <source>
        <dbReference type="ARBA" id="ARBA00004389"/>
    </source>
</evidence>
<dbReference type="GO" id="GO:0005524">
    <property type="term" value="F:ATP binding"/>
    <property type="evidence" value="ECO:0007669"/>
    <property type="project" value="UniProtKB-UniRule"/>
</dbReference>
<keyword evidence="16" id="KW-1133">Transmembrane helix</keyword>
<dbReference type="Gene3D" id="3.80.10.10">
    <property type="entry name" value="Ribonuclease Inhibitor"/>
    <property type="match status" value="5"/>
</dbReference>
<evidence type="ECO:0000256" key="19">
    <source>
        <dbReference type="ARBA" id="ARBA00023180"/>
    </source>
</evidence>
<keyword evidence="19" id="KW-0325">Glycoprotein</keyword>
<dbReference type="FunFam" id="3.80.10.10:FF:000317">
    <property type="entry name" value="Inactive leucine-rich repeat receptor-like protein kinase"/>
    <property type="match status" value="1"/>
</dbReference>
<dbReference type="SMART" id="SM00220">
    <property type="entry name" value="S_TKc"/>
    <property type="match status" value="1"/>
</dbReference>
<evidence type="ECO:0000256" key="16">
    <source>
        <dbReference type="ARBA" id="ARBA00022989"/>
    </source>
</evidence>
<keyword evidence="29" id="KW-1185">Reference proteome</keyword>
<dbReference type="PANTHER" id="PTHR27008">
    <property type="entry name" value="OS04G0122200 PROTEIN"/>
    <property type="match status" value="1"/>
</dbReference>
<evidence type="ECO:0000256" key="15">
    <source>
        <dbReference type="ARBA" id="ARBA00022840"/>
    </source>
</evidence>
<evidence type="ECO:0000313" key="29">
    <source>
        <dbReference type="Proteomes" id="UP001497457"/>
    </source>
</evidence>
<evidence type="ECO:0000259" key="27">
    <source>
        <dbReference type="PROSITE" id="PS50011"/>
    </source>
</evidence>
<keyword evidence="6" id="KW-0723">Serine/threonine-protein kinase</keyword>
<dbReference type="Proteomes" id="UP001497457">
    <property type="component" value="Chromosome 25rd"/>
</dbReference>
<evidence type="ECO:0000256" key="7">
    <source>
        <dbReference type="ARBA" id="ARBA00022553"/>
    </source>
</evidence>
<evidence type="ECO:0000256" key="17">
    <source>
        <dbReference type="ARBA" id="ARBA00023136"/>
    </source>
</evidence>
<comment type="function">
    <text evidence="23">The processed protein kinase Xa21 chain released by protein cleavage after X.oryzae pv. oryzae protein Ax21 detection translocates into the nucleus where it can bind and regulate WRKY62, a transcription factor. Confers resistance to the bacterial pathogen X.oryzae pv. oryzae (Xoo).</text>
</comment>
<evidence type="ECO:0000256" key="1">
    <source>
        <dbReference type="ARBA" id="ARBA00004162"/>
    </source>
</evidence>
<dbReference type="InterPro" id="IPR013210">
    <property type="entry name" value="LRR_N_plant-typ"/>
</dbReference>
<evidence type="ECO:0000256" key="13">
    <source>
        <dbReference type="ARBA" id="ARBA00022741"/>
    </source>
</evidence>
<dbReference type="InterPro" id="IPR001611">
    <property type="entry name" value="Leu-rich_rpt"/>
</dbReference>
<comment type="catalytic activity">
    <reaction evidence="20">
        <text>L-threonyl-[protein] + ATP = O-phospho-L-threonyl-[protein] + ADP + H(+)</text>
        <dbReference type="Rhea" id="RHEA:46608"/>
        <dbReference type="Rhea" id="RHEA-COMP:11060"/>
        <dbReference type="Rhea" id="RHEA-COMP:11605"/>
        <dbReference type="ChEBI" id="CHEBI:15378"/>
        <dbReference type="ChEBI" id="CHEBI:30013"/>
        <dbReference type="ChEBI" id="CHEBI:30616"/>
        <dbReference type="ChEBI" id="CHEBI:61977"/>
        <dbReference type="ChEBI" id="CHEBI:456216"/>
        <dbReference type="EC" id="2.7.11.1"/>
    </reaction>
</comment>
<dbReference type="PROSITE" id="PS50011">
    <property type="entry name" value="PROTEIN_KINASE_DOM"/>
    <property type="match status" value="1"/>
</dbReference>
<dbReference type="InterPro" id="IPR000719">
    <property type="entry name" value="Prot_kinase_dom"/>
</dbReference>
<reference evidence="29" key="1">
    <citation type="submission" date="2024-06" db="EMBL/GenBank/DDBJ databases">
        <authorList>
            <person name="Ryan C."/>
        </authorList>
    </citation>
    <scope>NUCLEOTIDE SEQUENCE [LARGE SCALE GENOMIC DNA]</scope>
</reference>
<keyword evidence="11 26" id="KW-0732">Signal</keyword>
<keyword evidence="17" id="KW-0472">Membrane</keyword>
<evidence type="ECO:0000313" key="28">
    <source>
        <dbReference type="EMBL" id="CAL4996874.1"/>
    </source>
</evidence>
<dbReference type="Pfam" id="PF07714">
    <property type="entry name" value="PK_Tyr_Ser-Thr"/>
    <property type="match status" value="1"/>
</dbReference>
<evidence type="ECO:0000256" key="18">
    <source>
        <dbReference type="ARBA" id="ARBA00023170"/>
    </source>
</evidence>
<dbReference type="InterPro" id="IPR032675">
    <property type="entry name" value="LRR_dom_sf"/>
</dbReference>
<evidence type="ECO:0000256" key="12">
    <source>
        <dbReference type="ARBA" id="ARBA00022737"/>
    </source>
</evidence>
<keyword evidence="12" id="KW-0677">Repeat</keyword>
<feature type="domain" description="Protein kinase" evidence="27">
    <location>
        <begin position="718"/>
        <end position="1024"/>
    </location>
</feature>
<proteinExistence type="inferred from homology"/>
<dbReference type="EC" id="2.7.11.1" evidence="4"/>
<evidence type="ECO:0000256" key="21">
    <source>
        <dbReference type="ARBA" id="ARBA00048679"/>
    </source>
</evidence>
<evidence type="ECO:0000256" key="26">
    <source>
        <dbReference type="SAM" id="SignalP"/>
    </source>
</evidence>
<evidence type="ECO:0000256" key="22">
    <source>
        <dbReference type="ARBA" id="ARBA00054320"/>
    </source>
</evidence>
<dbReference type="GO" id="GO:0004674">
    <property type="term" value="F:protein serine/threonine kinase activity"/>
    <property type="evidence" value="ECO:0007669"/>
    <property type="project" value="UniProtKB-KW"/>
</dbReference>
<evidence type="ECO:0000256" key="23">
    <source>
        <dbReference type="ARBA" id="ARBA00056628"/>
    </source>
</evidence>
<dbReference type="InterPro" id="IPR001245">
    <property type="entry name" value="Ser-Thr/Tyr_kinase_cat_dom"/>
</dbReference>
<dbReference type="SUPFAM" id="SSF56112">
    <property type="entry name" value="Protein kinase-like (PK-like)"/>
    <property type="match status" value="1"/>
</dbReference>
<dbReference type="PANTHER" id="PTHR27008:SF222">
    <property type="entry name" value="OS08G0248100 PROTEIN"/>
    <property type="match status" value="1"/>
</dbReference>
<dbReference type="PROSITE" id="PS00107">
    <property type="entry name" value="PROTEIN_KINASE_ATP"/>
    <property type="match status" value="1"/>
</dbReference>
<evidence type="ECO:0000256" key="8">
    <source>
        <dbReference type="ARBA" id="ARBA00022614"/>
    </source>
</evidence>
<keyword evidence="15 25" id="KW-0067">ATP-binding</keyword>
<keyword evidence="18" id="KW-0675">Receptor</keyword>
<keyword evidence="10" id="KW-0812">Transmembrane</keyword>
<feature type="signal peptide" evidence="26">
    <location>
        <begin position="1"/>
        <end position="28"/>
    </location>
</feature>
<keyword evidence="14" id="KW-0418">Kinase</keyword>
<evidence type="ECO:0000256" key="14">
    <source>
        <dbReference type="ARBA" id="ARBA00022777"/>
    </source>
</evidence>
<evidence type="ECO:0000256" key="3">
    <source>
        <dbReference type="ARBA" id="ARBA00008684"/>
    </source>
</evidence>
<dbReference type="SMART" id="SM00369">
    <property type="entry name" value="LRR_TYP"/>
    <property type="match status" value="6"/>
</dbReference>
<comment type="subcellular location">
    <subcellularLocation>
        <location evidence="1">Cell membrane</location>
        <topology evidence="1">Single-pass membrane protein</topology>
    </subcellularLocation>
    <subcellularLocation>
        <location evidence="2">Endoplasmic reticulum membrane</location>
        <topology evidence="2">Single-pass membrane protein</topology>
    </subcellularLocation>
</comment>
<evidence type="ECO:0000256" key="5">
    <source>
        <dbReference type="ARBA" id="ARBA00022475"/>
    </source>
</evidence>
<dbReference type="InterPro" id="IPR017441">
    <property type="entry name" value="Protein_kinase_ATP_BS"/>
</dbReference>
<reference evidence="28 29" key="2">
    <citation type="submission" date="2024-10" db="EMBL/GenBank/DDBJ databases">
        <authorList>
            <person name="Ryan C."/>
        </authorList>
    </citation>
    <scope>NUCLEOTIDE SEQUENCE [LARGE SCALE GENOMIC DNA]</scope>
</reference>
<dbReference type="PROSITE" id="PS00108">
    <property type="entry name" value="PROTEIN_KINASE_ST"/>
    <property type="match status" value="1"/>
</dbReference>
<dbReference type="Pfam" id="PF08263">
    <property type="entry name" value="LRRNT_2"/>
    <property type="match status" value="1"/>
</dbReference>
<evidence type="ECO:0000256" key="6">
    <source>
        <dbReference type="ARBA" id="ARBA00022527"/>
    </source>
</evidence>
<dbReference type="FunFam" id="3.30.200.20:FF:000432">
    <property type="entry name" value="LRR receptor-like serine/threonine-protein kinase EFR"/>
    <property type="match status" value="1"/>
</dbReference>